<feature type="region of interest" description="Disordered" evidence="1">
    <location>
        <begin position="35"/>
        <end position="67"/>
    </location>
</feature>
<dbReference type="AlphaFoldDB" id="W9S818"/>
<dbReference type="EMBL" id="KE345791">
    <property type="protein sequence ID" value="EXC16434.1"/>
    <property type="molecule type" value="Genomic_DNA"/>
</dbReference>
<dbReference type="Proteomes" id="UP000030645">
    <property type="component" value="Unassembled WGS sequence"/>
</dbReference>
<gene>
    <name evidence="2" type="ORF">L484_004445</name>
</gene>
<accession>W9S818</accession>
<sequence>MRRTRLPQGRGWFWTGSKKKNRAAVPVGEGEDGWAVGGSGLDRRREAVGKRNELSLDRRRKEMREED</sequence>
<proteinExistence type="predicted"/>
<organism evidence="2 3">
    <name type="scientific">Morus notabilis</name>
    <dbReference type="NCBI Taxonomy" id="981085"/>
    <lineage>
        <taxon>Eukaryota</taxon>
        <taxon>Viridiplantae</taxon>
        <taxon>Streptophyta</taxon>
        <taxon>Embryophyta</taxon>
        <taxon>Tracheophyta</taxon>
        <taxon>Spermatophyta</taxon>
        <taxon>Magnoliopsida</taxon>
        <taxon>eudicotyledons</taxon>
        <taxon>Gunneridae</taxon>
        <taxon>Pentapetalae</taxon>
        <taxon>rosids</taxon>
        <taxon>fabids</taxon>
        <taxon>Rosales</taxon>
        <taxon>Moraceae</taxon>
        <taxon>Moreae</taxon>
        <taxon>Morus</taxon>
    </lineage>
</organism>
<evidence type="ECO:0000313" key="2">
    <source>
        <dbReference type="EMBL" id="EXC16434.1"/>
    </source>
</evidence>
<keyword evidence="3" id="KW-1185">Reference proteome</keyword>
<feature type="compositionally biased region" description="Basic and acidic residues" evidence="1">
    <location>
        <begin position="41"/>
        <end position="67"/>
    </location>
</feature>
<name>W9S818_9ROSA</name>
<evidence type="ECO:0000256" key="1">
    <source>
        <dbReference type="SAM" id="MobiDB-lite"/>
    </source>
</evidence>
<reference evidence="3" key="1">
    <citation type="submission" date="2013-01" db="EMBL/GenBank/DDBJ databases">
        <title>Draft Genome Sequence of a Mulberry Tree, Morus notabilis C.K. Schneid.</title>
        <authorList>
            <person name="He N."/>
            <person name="Zhao S."/>
        </authorList>
    </citation>
    <scope>NUCLEOTIDE SEQUENCE</scope>
</reference>
<protein>
    <submittedName>
        <fullName evidence="2">Uncharacterized protein</fullName>
    </submittedName>
</protein>
<evidence type="ECO:0000313" key="3">
    <source>
        <dbReference type="Proteomes" id="UP000030645"/>
    </source>
</evidence>